<organism evidence="3">
    <name type="scientific">Medicago sativa</name>
    <name type="common">Alfalfa</name>
    <dbReference type="NCBI Taxonomy" id="3879"/>
    <lineage>
        <taxon>Eukaryota</taxon>
        <taxon>Viridiplantae</taxon>
        <taxon>Streptophyta</taxon>
        <taxon>Embryophyta</taxon>
        <taxon>Tracheophyta</taxon>
        <taxon>Spermatophyta</taxon>
        <taxon>Magnoliopsida</taxon>
        <taxon>eudicotyledons</taxon>
        <taxon>Gunneridae</taxon>
        <taxon>Pentapetalae</taxon>
        <taxon>rosids</taxon>
        <taxon>fabids</taxon>
        <taxon>Fabales</taxon>
        <taxon>Fabaceae</taxon>
        <taxon>Papilionoideae</taxon>
        <taxon>50 kb inversion clade</taxon>
        <taxon>NPAAA clade</taxon>
        <taxon>Hologalegina</taxon>
        <taxon>IRL clade</taxon>
        <taxon>Trifolieae</taxon>
        <taxon>Medicago</taxon>
    </lineage>
</organism>
<accession>A0AA96L7L2</accession>
<dbReference type="Gene3D" id="1.10.10.60">
    <property type="entry name" value="Homeodomain-like"/>
    <property type="match status" value="1"/>
</dbReference>
<feature type="compositionally biased region" description="Basic and acidic residues" evidence="1">
    <location>
        <begin position="32"/>
        <end position="41"/>
    </location>
</feature>
<dbReference type="EMBL" id="OR463497">
    <property type="protein sequence ID" value="WNP90964.1"/>
    <property type="molecule type" value="mRNA"/>
</dbReference>
<reference evidence="3" key="1">
    <citation type="submission" date="2023-08" db="EMBL/GenBank/DDBJ databases">
        <authorList>
            <person name="Pu J."/>
        </authorList>
    </citation>
    <scope>NUCLEOTIDE SEQUENCE</scope>
</reference>
<proteinExistence type="evidence at transcript level"/>
<dbReference type="InterPro" id="IPR001005">
    <property type="entry name" value="SANT/Myb"/>
</dbReference>
<evidence type="ECO:0000259" key="2">
    <source>
        <dbReference type="PROSITE" id="PS50090"/>
    </source>
</evidence>
<dbReference type="PROSITE" id="PS50090">
    <property type="entry name" value="MYB_LIKE"/>
    <property type="match status" value="1"/>
</dbReference>
<evidence type="ECO:0000313" key="3">
    <source>
        <dbReference type="EMBL" id="WNP90964.1"/>
    </source>
</evidence>
<feature type="region of interest" description="Disordered" evidence="1">
    <location>
        <begin position="1"/>
        <end position="45"/>
    </location>
</feature>
<dbReference type="AlphaFoldDB" id="A0AA96L7L2"/>
<dbReference type="Pfam" id="PF13837">
    <property type="entry name" value="Myb_DNA-bind_4"/>
    <property type="match status" value="1"/>
</dbReference>
<feature type="domain" description="Myb-like" evidence="2">
    <location>
        <begin position="47"/>
        <end position="113"/>
    </location>
</feature>
<dbReference type="PANTHER" id="PTHR47211:SF3">
    <property type="entry name" value="TRIHELIX TRANSCRIPTION FACTOR ASR3-LIKE"/>
    <property type="match status" value="1"/>
</dbReference>
<sequence length="363" mass="40571">MSEMCEPNSEKVGEISAESPTTPVGAQPVETAEPKSSERVKATRHPRWTRQETLVLIEAKKVIENGDQVCRYRSSTSGLVQTDPKWDLVSSLCQQHGVKRGAVQCRKRWGNLLTDFRKIKKWESNIKDESESFWIMRNDVRKENKLPGFFDSVVYNVLDGGVCTAAAFPLTLIKMMPRAENGDPVEGAPALEQCNKEDENEEDEDEAIVDSDKMGWSTEEENNETNTNGNMVNSPFKAPNAKKSNIIGTLKVTPPGITLPGSAERLPHPFFQGNFDPGCQREALFNEGYKRKRLSSDNSEDTTDFNEDVIKVLRRNSNILKTHLGAQNINSQLARDQQKQQSDSLVAALGRLTDAITKIADKM</sequence>
<protein>
    <recommendedName>
        <fullName evidence="2">Myb-like domain-containing protein</fullName>
    </recommendedName>
</protein>
<dbReference type="InterPro" id="IPR044822">
    <property type="entry name" value="Myb_DNA-bind_4"/>
</dbReference>
<evidence type="ECO:0000256" key="1">
    <source>
        <dbReference type="SAM" id="MobiDB-lite"/>
    </source>
</evidence>
<name>A0AA96L7L2_MEDSA</name>
<dbReference type="PANTHER" id="PTHR47211">
    <property type="entry name" value="TRIHELIX TRANSCRIPTION FACTOR ASR3"/>
    <property type="match status" value="1"/>
</dbReference>